<evidence type="ECO:0008006" key="4">
    <source>
        <dbReference type="Google" id="ProtNLM"/>
    </source>
</evidence>
<feature type="transmembrane region" description="Helical" evidence="1">
    <location>
        <begin position="108"/>
        <end position="125"/>
    </location>
</feature>
<comment type="caution">
    <text evidence="2">The sequence shown here is derived from an EMBL/GenBank/DDBJ whole genome shotgun (WGS) entry which is preliminary data.</text>
</comment>
<feature type="transmembrane region" description="Helical" evidence="1">
    <location>
        <begin position="193"/>
        <end position="214"/>
    </location>
</feature>
<dbReference type="EMBL" id="NFZW01000008">
    <property type="protein sequence ID" value="RFA36860.1"/>
    <property type="molecule type" value="Genomic_DNA"/>
</dbReference>
<proteinExistence type="predicted"/>
<dbReference type="Proteomes" id="UP000256763">
    <property type="component" value="Unassembled WGS sequence"/>
</dbReference>
<feature type="transmembrane region" description="Helical" evidence="1">
    <location>
        <begin position="51"/>
        <end position="69"/>
    </location>
</feature>
<evidence type="ECO:0000313" key="3">
    <source>
        <dbReference type="Proteomes" id="UP000256763"/>
    </source>
</evidence>
<dbReference type="AlphaFoldDB" id="A0A3E0WV53"/>
<feature type="transmembrane region" description="Helical" evidence="1">
    <location>
        <begin position="137"/>
        <end position="160"/>
    </location>
</feature>
<dbReference type="RefSeq" id="WP_116302120.1">
    <property type="nucleotide sequence ID" value="NZ_NFZV01000008.1"/>
</dbReference>
<accession>A0A3E0WV53</accession>
<feature type="transmembrane region" description="Helical" evidence="1">
    <location>
        <begin position="405"/>
        <end position="421"/>
    </location>
</feature>
<protein>
    <recommendedName>
        <fullName evidence="4">O-antigen polymerase</fullName>
    </recommendedName>
</protein>
<gene>
    <name evidence="2" type="ORF">CAL65_10095</name>
</gene>
<sequence length="434" mass="48296">MAVVFDTPSTEAPRSKALAALRWCPLWVTLLLLTLALPTEFSFTIGSFRLTPYRLVLILAFLPGLARLFSGAVGRVTLIDCLLILHVVWGAIAYTYVHGLDRSVEAAGVRTLEVLGAYLIARAWITDERSFRGACAMLFLILIVIAPLVLLEAVTGVHFIKDISAALMGTHFHSDMSPRFGITRAYGPFDHPILLGVFSASVFALAAMPALPALGRPSFPKMPRRAVLVSSFSSVSTGAIAALVVQIGLMVWEKLTRNHAGRWKLLTFLVVVLYISVDVLSNRSAYQVFLHYLTFSAQTAYMRVLIFEYASAEMLRNPIFGIGFNDWTRPGWMHAPSIDNFWVVQGVRIGLPGLLTIAIPVLLMPALGWKRLPPRLTRLRMAWTFSLVGMIVAACTVHFWNNLFVYFFFFLGAGAWFLNVTRTERANKEVRDDE</sequence>
<feature type="transmembrane region" description="Helical" evidence="1">
    <location>
        <begin position="263"/>
        <end position="281"/>
    </location>
</feature>
<evidence type="ECO:0000256" key="1">
    <source>
        <dbReference type="SAM" id="Phobius"/>
    </source>
</evidence>
<organism evidence="2 3">
    <name type="scientific">Alkalilimnicola ehrlichii</name>
    <dbReference type="NCBI Taxonomy" id="351052"/>
    <lineage>
        <taxon>Bacteria</taxon>
        <taxon>Pseudomonadati</taxon>
        <taxon>Pseudomonadota</taxon>
        <taxon>Gammaproteobacteria</taxon>
        <taxon>Chromatiales</taxon>
        <taxon>Ectothiorhodospiraceae</taxon>
        <taxon>Alkalilimnicola</taxon>
    </lineage>
</organism>
<keyword evidence="3" id="KW-1185">Reference proteome</keyword>
<feature type="transmembrane region" description="Helical" evidence="1">
    <location>
        <begin position="381"/>
        <end position="399"/>
    </location>
</feature>
<feature type="transmembrane region" description="Helical" evidence="1">
    <location>
        <begin position="288"/>
        <end position="306"/>
    </location>
</feature>
<keyword evidence="1" id="KW-1133">Transmembrane helix</keyword>
<keyword evidence="1" id="KW-0472">Membrane</keyword>
<keyword evidence="1" id="KW-0812">Transmembrane</keyword>
<feature type="transmembrane region" description="Helical" evidence="1">
    <location>
        <begin position="76"/>
        <end position="96"/>
    </location>
</feature>
<feature type="transmembrane region" description="Helical" evidence="1">
    <location>
        <begin position="226"/>
        <end position="251"/>
    </location>
</feature>
<feature type="transmembrane region" description="Helical" evidence="1">
    <location>
        <begin position="20"/>
        <end position="39"/>
    </location>
</feature>
<feature type="transmembrane region" description="Helical" evidence="1">
    <location>
        <begin position="349"/>
        <end position="369"/>
    </location>
</feature>
<reference evidence="3" key="1">
    <citation type="submission" date="2017-05" db="EMBL/GenBank/DDBJ databases">
        <authorList>
            <person name="Sharma S."/>
            <person name="Sidhu C."/>
            <person name="Pinnaka A.K."/>
        </authorList>
    </citation>
    <scope>NUCLEOTIDE SEQUENCE [LARGE SCALE GENOMIC DNA]</scope>
    <source>
        <strain evidence="3">AK93</strain>
    </source>
</reference>
<dbReference type="OrthoDB" id="264250at2"/>
<evidence type="ECO:0000313" key="2">
    <source>
        <dbReference type="EMBL" id="RFA36860.1"/>
    </source>
</evidence>
<name>A0A3E0WV53_9GAMM</name>